<proteinExistence type="predicted"/>
<reference evidence="2 3" key="1">
    <citation type="submission" date="2014-02" db="EMBL/GenBank/DDBJ databases">
        <authorList>
            <person name="Genoscope - CEA"/>
        </authorList>
    </citation>
    <scope>NUCLEOTIDE SEQUENCE [LARGE SCALE GENOMIC DNA]</scope>
    <source>
        <strain evidence="2 3">PCC 8005</strain>
    </source>
</reference>
<keyword evidence="3" id="KW-1185">Reference proteome</keyword>
<evidence type="ECO:0000313" key="3">
    <source>
        <dbReference type="Proteomes" id="UP000032946"/>
    </source>
</evidence>
<protein>
    <submittedName>
        <fullName evidence="2">Uncharacterized protein</fullName>
    </submittedName>
</protein>
<organism evidence="2 3">
    <name type="scientific">Limnospira indica PCC 8005</name>
    <dbReference type="NCBI Taxonomy" id="376219"/>
    <lineage>
        <taxon>Bacteria</taxon>
        <taxon>Bacillati</taxon>
        <taxon>Cyanobacteriota</taxon>
        <taxon>Cyanophyceae</taxon>
        <taxon>Oscillatoriophycideae</taxon>
        <taxon>Oscillatoriales</taxon>
        <taxon>Sirenicapillariaceae</taxon>
        <taxon>Limnospira</taxon>
    </lineage>
</organism>
<accession>A0A9P1KDJ7</accession>
<sequence length="40" mass="4160">MRTLSDLIVPELGSVPVGLGRGGEARRPITGRARGIDAKS</sequence>
<name>A0A9P1KDJ7_9CYAN</name>
<dbReference type="Proteomes" id="UP000032946">
    <property type="component" value="Chromosome"/>
</dbReference>
<evidence type="ECO:0000256" key="1">
    <source>
        <dbReference type="SAM" id="MobiDB-lite"/>
    </source>
</evidence>
<dbReference type="EMBL" id="FO818640">
    <property type="protein sequence ID" value="CDM94599.1"/>
    <property type="molecule type" value="Genomic_DNA"/>
</dbReference>
<dbReference type="RefSeq" id="WP_006626170.1">
    <property type="nucleotide sequence ID" value="NZ_FO818640.1"/>
</dbReference>
<dbReference type="AlphaFoldDB" id="A0A9P1KDJ7"/>
<gene>
    <name evidence="2" type="ORF">ARTHRO_20133</name>
</gene>
<feature type="region of interest" description="Disordered" evidence="1">
    <location>
        <begin position="20"/>
        <end position="40"/>
    </location>
</feature>
<evidence type="ECO:0000313" key="2">
    <source>
        <dbReference type="EMBL" id="CDM94599.1"/>
    </source>
</evidence>